<organism evidence="15 16">
    <name type="scientific">Colwellia maritima</name>
    <dbReference type="NCBI Taxonomy" id="2912588"/>
    <lineage>
        <taxon>Bacteria</taxon>
        <taxon>Pseudomonadati</taxon>
        <taxon>Pseudomonadota</taxon>
        <taxon>Gammaproteobacteria</taxon>
        <taxon>Alteromonadales</taxon>
        <taxon>Colwelliaceae</taxon>
        <taxon>Colwellia</taxon>
    </lineage>
</organism>
<keyword evidence="9 12" id="KW-0418">Kinase</keyword>
<name>A0ABS9X684_9GAMM</name>
<comment type="function">
    <text evidence="12">Catalyzes the ATP-dependent phosphorylation of L-homoserine to L-homoserine phosphate.</text>
</comment>
<evidence type="ECO:0000313" key="16">
    <source>
        <dbReference type="Proteomes" id="UP001139646"/>
    </source>
</evidence>
<dbReference type="EMBL" id="JAKKSL010000006">
    <property type="protein sequence ID" value="MCI2285739.1"/>
    <property type="molecule type" value="Genomic_DNA"/>
</dbReference>
<dbReference type="GO" id="GO:0004413">
    <property type="term" value="F:homoserine kinase activity"/>
    <property type="evidence" value="ECO:0007669"/>
    <property type="project" value="UniProtKB-EC"/>
</dbReference>
<dbReference type="PROSITE" id="PS00627">
    <property type="entry name" value="GHMP_KINASES_ATP"/>
    <property type="match status" value="1"/>
</dbReference>
<evidence type="ECO:0000256" key="2">
    <source>
        <dbReference type="ARBA" id="ARBA00007370"/>
    </source>
</evidence>
<dbReference type="PANTHER" id="PTHR20861:SF1">
    <property type="entry name" value="HOMOSERINE KINASE"/>
    <property type="match status" value="1"/>
</dbReference>
<evidence type="ECO:0000256" key="11">
    <source>
        <dbReference type="ARBA" id="ARBA00049375"/>
    </source>
</evidence>
<keyword evidence="12" id="KW-0963">Cytoplasm</keyword>
<keyword evidence="5 12" id="KW-0028">Amino-acid biosynthesis</keyword>
<keyword evidence="7 12" id="KW-0791">Threonine biosynthesis</keyword>
<evidence type="ECO:0000256" key="12">
    <source>
        <dbReference type="HAMAP-Rule" id="MF_00384"/>
    </source>
</evidence>
<evidence type="ECO:0000256" key="1">
    <source>
        <dbReference type="ARBA" id="ARBA00005015"/>
    </source>
</evidence>
<evidence type="ECO:0000256" key="7">
    <source>
        <dbReference type="ARBA" id="ARBA00022697"/>
    </source>
</evidence>
<dbReference type="PANTHER" id="PTHR20861">
    <property type="entry name" value="HOMOSERINE/4-DIPHOSPHOCYTIDYL-2-C-METHYL-D-ERYTHRITOL KINASE"/>
    <property type="match status" value="1"/>
</dbReference>
<protein>
    <recommendedName>
        <fullName evidence="4 12">Homoserine kinase</fullName>
        <shortName evidence="12">HK</shortName>
        <shortName evidence="12">HSK</shortName>
        <ecNumber evidence="3 12">2.7.1.39</ecNumber>
    </recommendedName>
</protein>
<dbReference type="Gene3D" id="3.30.70.890">
    <property type="entry name" value="GHMP kinase, C-terminal domain"/>
    <property type="match status" value="1"/>
</dbReference>
<evidence type="ECO:0000256" key="5">
    <source>
        <dbReference type="ARBA" id="ARBA00022605"/>
    </source>
</evidence>
<keyword evidence="10 12" id="KW-0067">ATP-binding</keyword>
<dbReference type="InterPro" id="IPR006204">
    <property type="entry name" value="GHMP_kinase_N_dom"/>
</dbReference>
<evidence type="ECO:0000259" key="13">
    <source>
        <dbReference type="Pfam" id="PF00288"/>
    </source>
</evidence>
<evidence type="ECO:0000256" key="3">
    <source>
        <dbReference type="ARBA" id="ARBA00012078"/>
    </source>
</evidence>
<dbReference type="Pfam" id="PF08544">
    <property type="entry name" value="GHMP_kinases_C"/>
    <property type="match status" value="1"/>
</dbReference>
<dbReference type="InterPro" id="IPR036554">
    <property type="entry name" value="GHMP_kinase_C_sf"/>
</dbReference>
<proteinExistence type="inferred from homology"/>
<evidence type="ECO:0000256" key="8">
    <source>
        <dbReference type="ARBA" id="ARBA00022741"/>
    </source>
</evidence>
<keyword evidence="6 12" id="KW-0808">Transferase</keyword>
<dbReference type="Proteomes" id="UP001139646">
    <property type="component" value="Unassembled WGS sequence"/>
</dbReference>
<evidence type="ECO:0000259" key="14">
    <source>
        <dbReference type="Pfam" id="PF08544"/>
    </source>
</evidence>
<evidence type="ECO:0000256" key="4">
    <source>
        <dbReference type="ARBA" id="ARBA00017858"/>
    </source>
</evidence>
<comment type="catalytic activity">
    <reaction evidence="11 12">
        <text>L-homoserine + ATP = O-phospho-L-homoserine + ADP + H(+)</text>
        <dbReference type="Rhea" id="RHEA:13985"/>
        <dbReference type="ChEBI" id="CHEBI:15378"/>
        <dbReference type="ChEBI" id="CHEBI:30616"/>
        <dbReference type="ChEBI" id="CHEBI:57476"/>
        <dbReference type="ChEBI" id="CHEBI:57590"/>
        <dbReference type="ChEBI" id="CHEBI:456216"/>
        <dbReference type="EC" id="2.7.1.39"/>
    </reaction>
</comment>
<comment type="subcellular location">
    <subcellularLocation>
        <location evidence="12">Cytoplasm</location>
    </subcellularLocation>
</comment>
<sequence>MGAAALMASSSKVSVFAPASIGNVSVGFDVLGLAVKPIDGTLLGDVVSVELAETTESDVQAENTLKVIGRFADKLPTAKEDNIVWSCLLLFNQALAEQGQPIVAVHMTLDKKMPVGSGLGSSACSVVAALAGLNAFYSKNQQFSFDEKTLLKMTGQMEAQISGSLHYDNVAPCYLGGLQLMVPDPEVISRLLPGFNDCYYVMAYPGIEVSTKAAREVLPTSYSRADVISYGQNLATFVDACHRQDKVQAFSVLTDVVAEPYRVNLLPKYQQAHDYLMAEGAHAVGISGSGPTLFCICDNAEQAHNYALWLKENYLQTDLGFVHVCQVDDAGAIEI</sequence>
<accession>A0ABS9X684</accession>
<keyword evidence="8 12" id="KW-0547">Nucleotide-binding</keyword>
<dbReference type="HAMAP" id="MF_00384">
    <property type="entry name" value="Homoser_kinase"/>
    <property type="match status" value="1"/>
</dbReference>
<dbReference type="NCBIfam" id="TIGR00191">
    <property type="entry name" value="thrB"/>
    <property type="match status" value="1"/>
</dbReference>
<gene>
    <name evidence="12 15" type="primary">thrB</name>
    <name evidence="15" type="ORF">L3081_23120</name>
</gene>
<dbReference type="EC" id="2.7.1.39" evidence="3 12"/>
<dbReference type="PIRSF" id="PIRSF000676">
    <property type="entry name" value="Homoser_kin"/>
    <property type="match status" value="1"/>
</dbReference>
<dbReference type="PRINTS" id="PR00958">
    <property type="entry name" value="HOMSERKINASE"/>
</dbReference>
<dbReference type="SUPFAM" id="SSF54211">
    <property type="entry name" value="Ribosomal protein S5 domain 2-like"/>
    <property type="match status" value="1"/>
</dbReference>
<feature type="domain" description="GHMP kinase N-terminal" evidence="13">
    <location>
        <begin position="82"/>
        <end position="177"/>
    </location>
</feature>
<dbReference type="Gene3D" id="3.30.230.10">
    <property type="match status" value="1"/>
</dbReference>
<dbReference type="NCBIfam" id="NF002288">
    <property type="entry name" value="PRK01212.1-4"/>
    <property type="match status" value="1"/>
</dbReference>
<comment type="similarity">
    <text evidence="2 12">Belongs to the GHMP kinase family. Homoserine kinase subfamily.</text>
</comment>
<keyword evidence="16" id="KW-1185">Reference proteome</keyword>
<evidence type="ECO:0000313" key="15">
    <source>
        <dbReference type="EMBL" id="MCI2285739.1"/>
    </source>
</evidence>
<dbReference type="InterPro" id="IPR000870">
    <property type="entry name" value="Homoserine_kinase"/>
</dbReference>
<dbReference type="InterPro" id="IPR006203">
    <property type="entry name" value="GHMP_knse_ATP-bd_CS"/>
</dbReference>
<dbReference type="InterPro" id="IPR013750">
    <property type="entry name" value="GHMP_kinase_C_dom"/>
</dbReference>
<evidence type="ECO:0000256" key="10">
    <source>
        <dbReference type="ARBA" id="ARBA00022840"/>
    </source>
</evidence>
<feature type="domain" description="GHMP kinase C-terminal" evidence="14">
    <location>
        <begin position="259"/>
        <end position="304"/>
    </location>
</feature>
<dbReference type="SUPFAM" id="SSF55060">
    <property type="entry name" value="GHMP Kinase, C-terminal domain"/>
    <property type="match status" value="1"/>
</dbReference>
<dbReference type="InterPro" id="IPR014721">
    <property type="entry name" value="Ribsml_uS5_D2-typ_fold_subgr"/>
</dbReference>
<comment type="pathway">
    <text evidence="1 12">Amino-acid biosynthesis; L-threonine biosynthesis; L-threonine from L-aspartate: step 4/5.</text>
</comment>
<evidence type="ECO:0000256" key="6">
    <source>
        <dbReference type="ARBA" id="ARBA00022679"/>
    </source>
</evidence>
<dbReference type="InterPro" id="IPR020568">
    <property type="entry name" value="Ribosomal_Su5_D2-typ_SF"/>
</dbReference>
<dbReference type="RefSeq" id="WP_242288619.1">
    <property type="nucleotide sequence ID" value="NZ_JAKKSL010000006.1"/>
</dbReference>
<reference evidence="15" key="1">
    <citation type="submission" date="2022-01" db="EMBL/GenBank/DDBJ databases">
        <title>Colwellia maritima, isolated from seawater.</title>
        <authorList>
            <person name="Kristyanto S."/>
            <person name="Jung J."/>
            <person name="Jeon C.O."/>
        </authorList>
    </citation>
    <scope>NUCLEOTIDE SEQUENCE</scope>
    <source>
        <strain evidence="15">MSW7</strain>
    </source>
</reference>
<evidence type="ECO:0000256" key="9">
    <source>
        <dbReference type="ARBA" id="ARBA00022777"/>
    </source>
</evidence>
<feature type="binding site" evidence="12">
    <location>
        <begin position="114"/>
        <end position="124"/>
    </location>
    <ligand>
        <name>ATP</name>
        <dbReference type="ChEBI" id="CHEBI:30616"/>
    </ligand>
</feature>
<comment type="caution">
    <text evidence="15">The sequence shown here is derived from an EMBL/GenBank/DDBJ whole genome shotgun (WGS) entry which is preliminary data.</text>
</comment>
<dbReference type="Pfam" id="PF00288">
    <property type="entry name" value="GHMP_kinases_N"/>
    <property type="match status" value="1"/>
</dbReference>